<keyword evidence="1" id="KW-0677">Repeat</keyword>
<dbReference type="CDD" id="cd20088">
    <property type="entry name" value="MBT"/>
    <property type="match status" value="1"/>
</dbReference>
<keyword evidence="4" id="KW-1185">Reference proteome</keyword>
<feature type="repeat" description="MBT" evidence="2">
    <location>
        <begin position="318"/>
        <end position="419"/>
    </location>
</feature>
<evidence type="ECO:0000256" key="1">
    <source>
        <dbReference type="ARBA" id="ARBA00022737"/>
    </source>
</evidence>
<feature type="repeat" description="MBT" evidence="2">
    <location>
        <begin position="182"/>
        <end position="301"/>
    </location>
</feature>
<proteinExistence type="predicted"/>
<dbReference type="STRING" id="31234.E3NKQ8"/>
<dbReference type="InterPro" id="IPR004092">
    <property type="entry name" value="Mbt"/>
</dbReference>
<evidence type="ECO:0000256" key="2">
    <source>
        <dbReference type="PROSITE-ProRule" id="PRU00459"/>
    </source>
</evidence>
<dbReference type="PANTHER" id="PTHR12247:SF131">
    <property type="entry name" value="LD05287P"/>
    <property type="match status" value="1"/>
</dbReference>
<dbReference type="InterPro" id="IPR050548">
    <property type="entry name" value="PcG_chromatin_remod_factors"/>
</dbReference>
<dbReference type="CDD" id="cd20100">
    <property type="entry name" value="MBT_dSfmbt-like_rpt4"/>
    <property type="match status" value="1"/>
</dbReference>
<dbReference type="GO" id="GO:0003682">
    <property type="term" value="F:chromatin binding"/>
    <property type="evidence" value="ECO:0007669"/>
    <property type="project" value="TreeGrafter"/>
</dbReference>
<dbReference type="Gene3D" id="2.30.30.140">
    <property type="match status" value="4"/>
</dbReference>
<protein>
    <submittedName>
        <fullName evidence="3">Uncharacterized protein</fullName>
    </submittedName>
</protein>
<dbReference type="AlphaFoldDB" id="E3NKQ8"/>
<dbReference type="HOGENOM" id="CLU_005352_3_0_1"/>
<dbReference type="EMBL" id="DS268822">
    <property type="protein sequence ID" value="EFP02681.1"/>
    <property type="molecule type" value="Genomic_DNA"/>
</dbReference>
<feature type="repeat" description="MBT" evidence="2">
    <location>
        <begin position="426"/>
        <end position="525"/>
    </location>
</feature>
<dbReference type="Proteomes" id="UP000008281">
    <property type="component" value="Unassembled WGS sequence"/>
</dbReference>
<dbReference type="OrthoDB" id="8188861at2759"/>
<reference evidence="3" key="1">
    <citation type="submission" date="2007-07" db="EMBL/GenBank/DDBJ databases">
        <title>PCAP assembly of the Caenorhabditis remanei genome.</title>
        <authorList>
            <consortium name="The Caenorhabditis remanei Sequencing Consortium"/>
            <person name="Wilson R.K."/>
        </authorList>
    </citation>
    <scope>NUCLEOTIDE SEQUENCE [LARGE SCALE GENOMIC DNA]</scope>
    <source>
        <strain evidence="3">PB4641</strain>
    </source>
</reference>
<dbReference type="Pfam" id="PF02820">
    <property type="entry name" value="MBT"/>
    <property type="match status" value="3"/>
</dbReference>
<dbReference type="eggNOG" id="KOG3766">
    <property type="taxonomic scope" value="Eukaryota"/>
</dbReference>
<dbReference type="GO" id="GO:0045892">
    <property type="term" value="P:negative regulation of DNA-templated transcription"/>
    <property type="evidence" value="ECO:0007669"/>
    <property type="project" value="TreeGrafter"/>
</dbReference>
<dbReference type="SUPFAM" id="SSF63748">
    <property type="entry name" value="Tudor/PWWP/MBT"/>
    <property type="match status" value="4"/>
</dbReference>
<dbReference type="FunCoup" id="E3NKQ8">
    <property type="interactions" value="2216"/>
</dbReference>
<dbReference type="OMA" id="CAENGMP"/>
<dbReference type="PANTHER" id="PTHR12247">
    <property type="entry name" value="POLYCOMB GROUP PROTEIN"/>
    <property type="match status" value="1"/>
</dbReference>
<dbReference type="InParanoid" id="E3NKQ8"/>
<evidence type="ECO:0000313" key="4">
    <source>
        <dbReference type="Proteomes" id="UP000008281"/>
    </source>
</evidence>
<accession>E3NKQ8</accession>
<dbReference type="PROSITE" id="PS51079">
    <property type="entry name" value="MBT"/>
    <property type="match status" value="3"/>
</dbReference>
<dbReference type="GO" id="GO:0005634">
    <property type="term" value="C:nucleus"/>
    <property type="evidence" value="ECO:0007669"/>
    <property type="project" value="InterPro"/>
</dbReference>
<dbReference type="SMART" id="SM00561">
    <property type="entry name" value="MBT"/>
    <property type="match status" value="4"/>
</dbReference>
<sequence length="530" mass="60903">MIFGLFSSPFLLPNTSPISSVRMSPPAAANTSFSTQPQKTDYLKVVRCGKAKEKRLGSSYSWETHLRAFEDGSKREKYIPVEAFNSNTNIDFNDILKEGLIFECINHDYDKVTDGVQCRWFARVEKVCGYRVLAQFIASEKKFWINMLTEEIHNMANAALKDPKMAAVTYVPPFHVAKEYENDMQNFIRNALECEVYGQNTLSDDHDETLNRLHDSRFHVGQRLELLNYANSLEIRVARIQEITGRRISVLVSDEDSPVPLDGESDRQSQSNESQYWIDEASFFIFPVGFAAVNGYKLSAKKDYIEHTKRIASDLKAGKPPKFLKEDVTFDDLPHEKVDEEAWSRLKVGQKFELIDPLAQQFKLLHVASIISFCETDGYMIVGMDGPDQLDESFPIHINNTFMFPVGYAEKNGLELADPDSFEGTFKWDEYLEKENAERMPLELFRTEPSEERLNMFQVGMRLEAADMCENQFICPATIKGVHGRIINVNFDGWDEEFDELYDIDSHDILPIGWCELHGYSLQPPKRQNY</sequence>
<dbReference type="GO" id="GO:0042393">
    <property type="term" value="F:histone binding"/>
    <property type="evidence" value="ECO:0007669"/>
    <property type="project" value="TreeGrafter"/>
</dbReference>
<gene>
    <name evidence="3" type="ORF">CRE_07873</name>
</gene>
<evidence type="ECO:0000313" key="3">
    <source>
        <dbReference type="EMBL" id="EFP02681.1"/>
    </source>
</evidence>
<dbReference type="CDD" id="cd20097">
    <property type="entry name" value="MBT_dSfmbt-like_rpt1"/>
    <property type="match status" value="1"/>
</dbReference>
<organism evidence="4">
    <name type="scientific">Caenorhabditis remanei</name>
    <name type="common">Caenorhabditis vulgaris</name>
    <dbReference type="NCBI Taxonomy" id="31234"/>
    <lineage>
        <taxon>Eukaryota</taxon>
        <taxon>Metazoa</taxon>
        <taxon>Ecdysozoa</taxon>
        <taxon>Nematoda</taxon>
        <taxon>Chromadorea</taxon>
        <taxon>Rhabditida</taxon>
        <taxon>Rhabditina</taxon>
        <taxon>Rhabditomorpha</taxon>
        <taxon>Rhabditoidea</taxon>
        <taxon>Rhabditidae</taxon>
        <taxon>Peloderinae</taxon>
        <taxon>Caenorhabditis</taxon>
    </lineage>
</organism>
<name>E3NKQ8_CAERE</name>